<evidence type="ECO:0000256" key="4">
    <source>
        <dbReference type="ARBA" id="ARBA00023002"/>
    </source>
</evidence>
<name>A0ABV3FA93_9NOCA</name>
<evidence type="ECO:0000256" key="1">
    <source>
        <dbReference type="ARBA" id="ARBA00004829"/>
    </source>
</evidence>
<dbReference type="SUPFAM" id="SSF51905">
    <property type="entry name" value="FAD/NAD(P)-binding domain"/>
    <property type="match status" value="1"/>
</dbReference>
<comment type="pathway">
    <text evidence="1 5">Carotenoid biosynthesis.</text>
</comment>
<dbReference type="InterPro" id="IPR002937">
    <property type="entry name" value="Amino_oxidase"/>
</dbReference>
<dbReference type="InterPro" id="IPR008150">
    <property type="entry name" value="Phytoene_DH_bac_CS"/>
</dbReference>
<keyword evidence="4 5" id="KW-0560">Oxidoreductase</keyword>
<dbReference type="Proteomes" id="UP001551658">
    <property type="component" value="Unassembled WGS sequence"/>
</dbReference>
<dbReference type="PROSITE" id="PS51257">
    <property type="entry name" value="PROKAR_LIPOPROTEIN"/>
    <property type="match status" value="1"/>
</dbReference>
<sequence length="532" mass="56963">MKSVPGPVEHVVVVGAGLSGLSAALYLTGAGCAVTLVERADHVGGRVGRYRFADYEIDSGATVLTLPGLVDDALAAVGTDASSAVPPLRIRPLTPAYHARFADGSDLRVFSDPERMSAEVARACGPEEAVRYRRLRDWLGRVFQAEYDEFLATNFDSPLDMVRYPEKRAALLRLVRLGGFGRLGTRVARTLRDPRLTRLFTFQALYAGMAPEQALGVYGAIPYMDTALGVYFPDGGMRAVAETLAGAFTAAGGRLELGTEVTGLDYHRGRGPARARRVLLADGRALPCDAVVLTADLGSLDRFGVRPRRGLRASPSAVVAHGTVPAGIAENWPVQAHHTIDFGGAWARTFAEITPRRGGRLMGDPSLLLTRPALSDPGLYLTRGATRYEPFSLLAPCPNLDSAPLDWSRLGPSYLRELLGVLERRGYHGIAEHFTVDRLDTPATWRDQGMLAGTPFSAAHLFRQTGPFRTRNLAPGKENVVLAGCGTTPGVGVPTALLSGKLAAQRVVGENRGVRTRAPATVRPPSVTEAVN</sequence>
<organism evidence="7 8">
    <name type="scientific">Nocardia fusca</name>
    <dbReference type="NCBI Taxonomy" id="941183"/>
    <lineage>
        <taxon>Bacteria</taxon>
        <taxon>Bacillati</taxon>
        <taxon>Actinomycetota</taxon>
        <taxon>Actinomycetes</taxon>
        <taxon>Mycobacteriales</taxon>
        <taxon>Nocardiaceae</taxon>
        <taxon>Nocardia</taxon>
    </lineage>
</organism>
<comment type="caution">
    <text evidence="7">The sequence shown here is derived from an EMBL/GenBank/DDBJ whole genome shotgun (WGS) entry which is preliminary data.</text>
</comment>
<reference evidence="7 8" key="1">
    <citation type="submission" date="2024-06" db="EMBL/GenBank/DDBJ databases">
        <title>The Natural Products Discovery Center: Release of the First 8490 Sequenced Strains for Exploring Actinobacteria Biosynthetic Diversity.</title>
        <authorList>
            <person name="Kalkreuter E."/>
            <person name="Kautsar S.A."/>
            <person name="Yang D."/>
            <person name="Bader C.D."/>
            <person name="Teijaro C.N."/>
            <person name="Fluegel L."/>
            <person name="Davis C.M."/>
            <person name="Simpson J.R."/>
            <person name="Lauterbach L."/>
            <person name="Steele A.D."/>
            <person name="Gui C."/>
            <person name="Meng S."/>
            <person name="Li G."/>
            <person name="Viehrig K."/>
            <person name="Ye F."/>
            <person name="Su P."/>
            <person name="Kiefer A.F."/>
            <person name="Nichols A."/>
            <person name="Cepeda A.J."/>
            <person name="Yan W."/>
            <person name="Fan B."/>
            <person name="Jiang Y."/>
            <person name="Adhikari A."/>
            <person name="Zheng C.-J."/>
            <person name="Schuster L."/>
            <person name="Cowan T.M."/>
            <person name="Smanski M.J."/>
            <person name="Chevrette M.G."/>
            <person name="De Carvalho L.P.S."/>
            <person name="Shen B."/>
        </authorList>
    </citation>
    <scope>NUCLEOTIDE SEQUENCE [LARGE SCALE GENOMIC DNA]</scope>
    <source>
        <strain evidence="7 8">NPDC050671</strain>
    </source>
</reference>
<feature type="domain" description="Amine oxidase" evidence="6">
    <location>
        <begin position="440"/>
        <end position="507"/>
    </location>
</feature>
<feature type="domain" description="Amine oxidase" evidence="6">
    <location>
        <begin position="18"/>
        <end position="307"/>
    </location>
</feature>
<evidence type="ECO:0000256" key="2">
    <source>
        <dbReference type="ARBA" id="ARBA00006046"/>
    </source>
</evidence>
<accession>A0ABV3FA93</accession>
<evidence type="ECO:0000313" key="7">
    <source>
        <dbReference type="EMBL" id="MEV0364513.1"/>
    </source>
</evidence>
<comment type="similarity">
    <text evidence="2 5">Belongs to the carotenoid/retinoid oxidoreductase family.</text>
</comment>
<dbReference type="PANTHER" id="PTHR43734:SF1">
    <property type="entry name" value="PHYTOENE DESATURASE"/>
    <property type="match status" value="1"/>
</dbReference>
<evidence type="ECO:0000259" key="6">
    <source>
        <dbReference type="Pfam" id="PF01593"/>
    </source>
</evidence>
<evidence type="ECO:0000256" key="3">
    <source>
        <dbReference type="ARBA" id="ARBA00022746"/>
    </source>
</evidence>
<dbReference type="EMBL" id="JBFAIH010000009">
    <property type="protein sequence ID" value="MEV0364513.1"/>
    <property type="molecule type" value="Genomic_DNA"/>
</dbReference>
<dbReference type="InterPro" id="IPR014105">
    <property type="entry name" value="Carotenoid/retinoid_OxRdtase"/>
</dbReference>
<keyword evidence="3 5" id="KW-0125">Carotenoid biosynthesis</keyword>
<keyword evidence="8" id="KW-1185">Reference proteome</keyword>
<protein>
    <submittedName>
        <fullName evidence="7">Phytoene desaturase family protein</fullName>
        <ecNumber evidence="7">1.-.-.-</ecNumber>
    </submittedName>
</protein>
<dbReference type="PROSITE" id="PS00982">
    <property type="entry name" value="PHYTOENE_DH"/>
    <property type="match status" value="1"/>
</dbReference>
<dbReference type="PANTHER" id="PTHR43734">
    <property type="entry name" value="PHYTOENE DESATURASE"/>
    <property type="match status" value="1"/>
</dbReference>
<dbReference type="GO" id="GO:0016491">
    <property type="term" value="F:oxidoreductase activity"/>
    <property type="evidence" value="ECO:0007669"/>
    <property type="project" value="UniProtKB-KW"/>
</dbReference>
<dbReference type="Pfam" id="PF01593">
    <property type="entry name" value="Amino_oxidase"/>
    <property type="match status" value="2"/>
</dbReference>
<dbReference type="EC" id="1.-.-.-" evidence="7"/>
<evidence type="ECO:0000313" key="8">
    <source>
        <dbReference type="Proteomes" id="UP001551658"/>
    </source>
</evidence>
<gene>
    <name evidence="7" type="primary">crtI</name>
    <name evidence="7" type="ORF">AB0H72_17620</name>
</gene>
<dbReference type="Gene3D" id="3.50.50.60">
    <property type="entry name" value="FAD/NAD(P)-binding domain"/>
    <property type="match status" value="2"/>
</dbReference>
<proteinExistence type="inferred from homology"/>
<dbReference type="RefSeq" id="WP_357979637.1">
    <property type="nucleotide sequence ID" value="NZ_JBFAIH010000009.1"/>
</dbReference>
<dbReference type="InterPro" id="IPR036188">
    <property type="entry name" value="FAD/NAD-bd_sf"/>
</dbReference>
<dbReference type="NCBIfam" id="TIGR02734">
    <property type="entry name" value="crtI_fam"/>
    <property type="match status" value="1"/>
</dbReference>
<evidence type="ECO:0000256" key="5">
    <source>
        <dbReference type="RuleBase" id="RU362075"/>
    </source>
</evidence>